<feature type="signal peptide" evidence="1">
    <location>
        <begin position="1"/>
        <end position="25"/>
    </location>
</feature>
<reference evidence="2" key="1">
    <citation type="journal article" date="2014" name="Int. J. Syst. Evol. Microbiol.">
        <title>Complete genome sequence of Corynebacterium casei LMG S-19264T (=DSM 44701T), isolated from a smear-ripened cheese.</title>
        <authorList>
            <consortium name="US DOE Joint Genome Institute (JGI-PGF)"/>
            <person name="Walter F."/>
            <person name="Albersmeier A."/>
            <person name="Kalinowski J."/>
            <person name="Ruckert C."/>
        </authorList>
    </citation>
    <scope>NUCLEOTIDE SEQUENCE</scope>
    <source>
        <strain evidence="2">CGMCC 1.12160</strain>
    </source>
</reference>
<dbReference type="RefSeq" id="WP_188427972.1">
    <property type="nucleotide sequence ID" value="NZ_BAABKH010000010.1"/>
</dbReference>
<sequence length="215" mass="21503">MRTRTITAAAVAALAPLGVAGPAVAGHDGNPSARVAAYSYGLDAVQFPAVPNSQASGRTTVTALPNGKVQVRVEAWGVAPGLPHAMHLHGVEEGQDLGCPGPAADADGDGLVNVVEGVPFYGGILASLTTNGDTTAASALALDRYAVADADGYLSYARTFDNDTALANADTVQVVVHGIDLNGNGAYDFEAGPSELTPAAPLEATLPVLCGGIAN</sequence>
<reference evidence="2" key="2">
    <citation type="submission" date="2020-09" db="EMBL/GenBank/DDBJ databases">
        <authorList>
            <person name="Sun Q."/>
            <person name="Zhou Y."/>
        </authorList>
    </citation>
    <scope>NUCLEOTIDE SEQUENCE</scope>
    <source>
        <strain evidence="2">CGMCC 1.12160</strain>
    </source>
</reference>
<keyword evidence="1" id="KW-0732">Signal</keyword>
<proteinExistence type="predicted"/>
<feature type="chain" id="PRO_5036673176" description="CHRD domain-containing protein" evidence="1">
    <location>
        <begin position="26"/>
        <end position="215"/>
    </location>
</feature>
<evidence type="ECO:0000313" key="3">
    <source>
        <dbReference type="Proteomes" id="UP000605670"/>
    </source>
</evidence>
<evidence type="ECO:0000256" key="1">
    <source>
        <dbReference type="SAM" id="SignalP"/>
    </source>
</evidence>
<keyword evidence="3" id="KW-1185">Reference proteome</keyword>
<dbReference type="Proteomes" id="UP000605670">
    <property type="component" value="Unassembled WGS sequence"/>
</dbReference>
<evidence type="ECO:0000313" key="2">
    <source>
        <dbReference type="EMBL" id="GGF39924.1"/>
    </source>
</evidence>
<dbReference type="EMBL" id="BMEM01000001">
    <property type="protein sequence ID" value="GGF39924.1"/>
    <property type="molecule type" value="Genomic_DNA"/>
</dbReference>
<organism evidence="2 3">
    <name type="scientific">Ornithinimicrobium tianjinense</name>
    <dbReference type="NCBI Taxonomy" id="1195761"/>
    <lineage>
        <taxon>Bacteria</taxon>
        <taxon>Bacillati</taxon>
        <taxon>Actinomycetota</taxon>
        <taxon>Actinomycetes</taxon>
        <taxon>Micrococcales</taxon>
        <taxon>Ornithinimicrobiaceae</taxon>
        <taxon>Ornithinimicrobium</taxon>
    </lineage>
</organism>
<gene>
    <name evidence="2" type="ORF">GCM10011366_04420</name>
</gene>
<name>A0A917BEB0_9MICO</name>
<protein>
    <recommendedName>
        <fullName evidence="4">CHRD domain-containing protein</fullName>
    </recommendedName>
</protein>
<comment type="caution">
    <text evidence="2">The sequence shown here is derived from an EMBL/GenBank/DDBJ whole genome shotgun (WGS) entry which is preliminary data.</text>
</comment>
<dbReference type="AlphaFoldDB" id="A0A917BEB0"/>
<accession>A0A917BEB0</accession>
<evidence type="ECO:0008006" key="4">
    <source>
        <dbReference type="Google" id="ProtNLM"/>
    </source>
</evidence>